<dbReference type="InterPro" id="IPR029063">
    <property type="entry name" value="SAM-dependent_MTases_sf"/>
</dbReference>
<dbReference type="PANTHER" id="PTHR47816:SF5">
    <property type="entry name" value="RIBOSOMAL RNA LARGE SUBUNIT METHYLTRANSFERASE G"/>
    <property type="match status" value="1"/>
</dbReference>
<reference evidence="7 8" key="1">
    <citation type="submission" date="2018-05" db="EMBL/GenBank/DDBJ databases">
        <title>Amnibacterium sp. M8JJ-5, whole genome shotgun sequence.</title>
        <authorList>
            <person name="Tuo L."/>
        </authorList>
    </citation>
    <scope>NUCLEOTIDE SEQUENCE [LARGE SCALE GENOMIC DNA]</scope>
    <source>
        <strain evidence="7 8">M8JJ-5</strain>
    </source>
</reference>
<organism evidence="7 8">
    <name type="scientific">Amnibacterium flavum</name>
    <dbReference type="NCBI Taxonomy" id="2173173"/>
    <lineage>
        <taxon>Bacteria</taxon>
        <taxon>Bacillati</taxon>
        <taxon>Actinomycetota</taxon>
        <taxon>Actinomycetes</taxon>
        <taxon>Micrococcales</taxon>
        <taxon>Microbacteriaceae</taxon>
        <taxon>Amnibacterium</taxon>
    </lineage>
</organism>
<keyword evidence="4 7" id="KW-0808">Transferase</keyword>
<dbReference type="CDD" id="cd02440">
    <property type="entry name" value="AdoMet_MTases"/>
    <property type="match status" value="1"/>
</dbReference>
<dbReference type="GO" id="GO:0008757">
    <property type="term" value="F:S-adenosylmethionine-dependent methyltransferase activity"/>
    <property type="evidence" value="ECO:0007669"/>
    <property type="project" value="InterPro"/>
</dbReference>
<name>A0A2V1HTK2_9MICO</name>
<proteinExistence type="predicted"/>
<evidence type="ECO:0000256" key="2">
    <source>
        <dbReference type="ARBA" id="ARBA00022552"/>
    </source>
</evidence>
<dbReference type="PANTHER" id="PTHR47816">
    <property type="entry name" value="RIBOSOMAL RNA SMALL SUBUNIT METHYLTRANSFERASE C"/>
    <property type="match status" value="1"/>
</dbReference>
<protein>
    <submittedName>
        <fullName evidence="7">SAM-dependent methyltransferase</fullName>
    </submittedName>
</protein>
<feature type="domain" description="Methyltransferase small" evidence="5">
    <location>
        <begin position="206"/>
        <end position="387"/>
    </location>
</feature>
<keyword evidence="3 7" id="KW-0489">Methyltransferase</keyword>
<accession>A0A2V1HTK2</accession>
<feature type="domain" description="RlmG N-terminal" evidence="6">
    <location>
        <begin position="9"/>
        <end position="179"/>
    </location>
</feature>
<evidence type="ECO:0000256" key="1">
    <source>
        <dbReference type="ARBA" id="ARBA00022490"/>
    </source>
</evidence>
<dbReference type="InterPro" id="IPR007848">
    <property type="entry name" value="Small_mtfrase_dom"/>
</dbReference>
<dbReference type="EMBL" id="QEOP01000004">
    <property type="protein sequence ID" value="PVZ93424.1"/>
    <property type="molecule type" value="Genomic_DNA"/>
</dbReference>
<dbReference type="InterPro" id="IPR058679">
    <property type="entry name" value="RlmG_N"/>
</dbReference>
<evidence type="ECO:0000256" key="4">
    <source>
        <dbReference type="ARBA" id="ARBA00022679"/>
    </source>
</evidence>
<dbReference type="GO" id="GO:0008170">
    <property type="term" value="F:N-methyltransferase activity"/>
    <property type="evidence" value="ECO:0007669"/>
    <property type="project" value="UniProtKB-ARBA"/>
</dbReference>
<evidence type="ECO:0000313" key="7">
    <source>
        <dbReference type="EMBL" id="PVZ93424.1"/>
    </source>
</evidence>
<dbReference type="Pfam" id="PF26049">
    <property type="entry name" value="RLMG_N"/>
    <property type="match status" value="1"/>
</dbReference>
<keyword evidence="8" id="KW-1185">Reference proteome</keyword>
<keyword evidence="2" id="KW-0698">rRNA processing</keyword>
<dbReference type="GO" id="GO:0006364">
    <property type="term" value="P:rRNA processing"/>
    <property type="evidence" value="ECO:0007669"/>
    <property type="project" value="UniProtKB-KW"/>
</dbReference>
<dbReference type="GO" id="GO:0032259">
    <property type="term" value="P:methylation"/>
    <property type="evidence" value="ECO:0007669"/>
    <property type="project" value="UniProtKB-KW"/>
</dbReference>
<dbReference type="PROSITE" id="PS00092">
    <property type="entry name" value="N6_MTASE"/>
    <property type="match status" value="1"/>
</dbReference>
<evidence type="ECO:0000256" key="3">
    <source>
        <dbReference type="ARBA" id="ARBA00022603"/>
    </source>
</evidence>
<dbReference type="RefSeq" id="WP_116757752.1">
    <property type="nucleotide sequence ID" value="NZ_JBHUEX010000001.1"/>
</dbReference>
<dbReference type="AlphaFoldDB" id="A0A2V1HTK2"/>
<dbReference type="OrthoDB" id="29650at2"/>
<dbReference type="InterPro" id="IPR046977">
    <property type="entry name" value="RsmC/RlmG"/>
</dbReference>
<comment type="caution">
    <text evidence="7">The sequence shown here is derived from an EMBL/GenBank/DDBJ whole genome shotgun (WGS) entry which is preliminary data.</text>
</comment>
<dbReference type="SUPFAM" id="SSF53335">
    <property type="entry name" value="S-adenosyl-L-methionine-dependent methyltransferases"/>
    <property type="match status" value="1"/>
</dbReference>
<evidence type="ECO:0000259" key="5">
    <source>
        <dbReference type="Pfam" id="PF05175"/>
    </source>
</evidence>
<dbReference type="Proteomes" id="UP000244893">
    <property type="component" value="Unassembled WGS sequence"/>
</dbReference>
<gene>
    <name evidence="7" type="ORF">DDQ50_15765</name>
</gene>
<dbReference type="Pfam" id="PF05175">
    <property type="entry name" value="MTS"/>
    <property type="match status" value="1"/>
</dbReference>
<dbReference type="Gene3D" id="3.40.50.150">
    <property type="entry name" value="Vaccinia Virus protein VP39"/>
    <property type="match status" value="2"/>
</dbReference>
<dbReference type="InterPro" id="IPR002052">
    <property type="entry name" value="DNA_methylase_N6_adenine_CS"/>
</dbReference>
<keyword evidence="1" id="KW-0963">Cytoplasm</keyword>
<evidence type="ECO:0000313" key="8">
    <source>
        <dbReference type="Proteomes" id="UP000244893"/>
    </source>
</evidence>
<sequence>MAEFSFDLLRRRPDVEAPNLFAVDASDRLILDEAAEALASAKPGEVAVLGDRYGALTLGAAALHGATGIRVYQDALVGERALDRNAAEQGFGGAYTSHPLDAGLLDGARVVLLQLPRSLAELGEWAEAIARLASPDVVVVAGGRIKHMTLAMNEVLAGSFGRVDVGRARQKSRTLTATLPRTAAATAGYPVRREVSAPELPGGRATVVAHGGAFAGAALDIGTRFLLGFVAEMGVPSTDSAGRPRGRTAHDAIDLGSGTGLLAVALAATHPELRVVAIDSSRAAVASTTATAEANGAADRIVAVREDALFERPDESADLIVCNPPFHSGATVQAEVALRLLEDAGRVLRPGGELWTVFNTHLAYRDALVRMVGPTNVAGRGDKFTVTVSRKPV</sequence>
<dbReference type="GO" id="GO:0003676">
    <property type="term" value="F:nucleic acid binding"/>
    <property type="evidence" value="ECO:0007669"/>
    <property type="project" value="InterPro"/>
</dbReference>
<evidence type="ECO:0000259" key="6">
    <source>
        <dbReference type="Pfam" id="PF26049"/>
    </source>
</evidence>